<accession>A0AAW3RBM5</accession>
<comment type="caution">
    <text evidence="2">The sequence shown here is derived from an EMBL/GenBank/DDBJ whole genome shotgun (WGS) entry which is preliminary data.</text>
</comment>
<name>A0AAW3RBM5_LACPN</name>
<dbReference type="RefSeq" id="WP_022638686.1">
    <property type="nucleotide sequence ID" value="NZ_BLJR01000023.1"/>
</dbReference>
<evidence type="ECO:0000313" key="3">
    <source>
        <dbReference type="Proteomes" id="UP000076872"/>
    </source>
</evidence>
<keyword evidence="1" id="KW-0472">Membrane</keyword>
<reference evidence="2 3" key="1">
    <citation type="submission" date="2016-03" db="EMBL/GenBank/DDBJ databases">
        <title>Comparative genomics of 54 Lactobacillus plantarum strains reveals genomic uncoupling from niche constraints.</title>
        <authorList>
            <person name="Martino M.E."/>
        </authorList>
    </citation>
    <scope>NUCLEOTIDE SEQUENCE [LARGE SCALE GENOMIC DNA]</scope>
    <source>
        <strain evidence="2 3">NAB2</strain>
    </source>
</reference>
<keyword evidence="1" id="KW-1133">Transmembrane helix</keyword>
<evidence type="ECO:0000256" key="1">
    <source>
        <dbReference type="SAM" id="Phobius"/>
    </source>
</evidence>
<gene>
    <name evidence="2" type="ORF">NAB2_3218</name>
</gene>
<sequence>MSIILFLIVVGFLIALFADIILEKEKTKAIISLGVIAFEFALIITLLAIPWLQPVPKDKTVVKEYQVTSVIMKQEKGVVNSKTYLVQLENHQPVTFGDTNSQDTRLFIISGKSKTLKK</sequence>
<dbReference type="Proteomes" id="UP000076872">
    <property type="component" value="Unassembled WGS sequence"/>
</dbReference>
<organism evidence="2 3">
    <name type="scientific">Lactiplantibacillus plantarum</name>
    <name type="common">Lactobacillus plantarum</name>
    <dbReference type="NCBI Taxonomy" id="1590"/>
    <lineage>
        <taxon>Bacteria</taxon>
        <taxon>Bacillati</taxon>
        <taxon>Bacillota</taxon>
        <taxon>Bacilli</taxon>
        <taxon>Lactobacillales</taxon>
        <taxon>Lactobacillaceae</taxon>
        <taxon>Lactiplantibacillus</taxon>
    </lineage>
</organism>
<proteinExistence type="predicted"/>
<protein>
    <submittedName>
        <fullName evidence="2">Uncharacterized protein</fullName>
    </submittedName>
</protein>
<dbReference type="EMBL" id="LUXO01000041">
    <property type="protein sequence ID" value="KZV00474.1"/>
    <property type="molecule type" value="Genomic_DNA"/>
</dbReference>
<evidence type="ECO:0000313" key="2">
    <source>
        <dbReference type="EMBL" id="KZV00474.1"/>
    </source>
</evidence>
<dbReference type="AlphaFoldDB" id="A0AAW3RBM5"/>
<keyword evidence="1" id="KW-0812">Transmembrane</keyword>
<feature type="transmembrane region" description="Helical" evidence="1">
    <location>
        <begin position="28"/>
        <end position="49"/>
    </location>
</feature>